<proteinExistence type="predicted"/>
<evidence type="ECO:0000313" key="2">
    <source>
        <dbReference type="EMBL" id="GAW26883.1"/>
    </source>
</evidence>
<keyword evidence="3" id="KW-1185">Reference proteome</keyword>
<gene>
    <name evidence="2" type="ORF">SAMD00023353_5300800</name>
</gene>
<keyword evidence="1" id="KW-1133">Transmembrane helix</keyword>
<organism evidence="2">
    <name type="scientific">Rosellinia necatrix</name>
    <name type="common">White root-rot fungus</name>
    <dbReference type="NCBI Taxonomy" id="77044"/>
    <lineage>
        <taxon>Eukaryota</taxon>
        <taxon>Fungi</taxon>
        <taxon>Dikarya</taxon>
        <taxon>Ascomycota</taxon>
        <taxon>Pezizomycotina</taxon>
        <taxon>Sordariomycetes</taxon>
        <taxon>Xylariomycetidae</taxon>
        <taxon>Xylariales</taxon>
        <taxon>Xylariaceae</taxon>
        <taxon>Rosellinia</taxon>
    </lineage>
</organism>
<dbReference type="AlphaFoldDB" id="A0A1S8AA29"/>
<evidence type="ECO:0000256" key="1">
    <source>
        <dbReference type="SAM" id="Phobius"/>
    </source>
</evidence>
<sequence length="90" mass="10296">MQETLQNKNPDFCTAEFNDCLYNVHAPNPEREIALYLFVSGTMVNAIIRALIGPYLHEVDSDIIDQVIKFNESAWMQFYGLPDFFGFASV</sequence>
<accession>A0A1S8AA29</accession>
<evidence type="ECO:0000313" key="3">
    <source>
        <dbReference type="Proteomes" id="UP000054516"/>
    </source>
</evidence>
<dbReference type="EMBL" id="DF977498">
    <property type="protein sequence ID" value="GAW26883.1"/>
    <property type="molecule type" value="Genomic_DNA"/>
</dbReference>
<protein>
    <submittedName>
        <fullName evidence="2">Putative cytochrome</fullName>
    </submittedName>
</protein>
<keyword evidence="1" id="KW-0472">Membrane</keyword>
<keyword evidence="1" id="KW-0812">Transmembrane</keyword>
<name>A0A1S8AA29_ROSNE</name>
<dbReference type="Proteomes" id="UP000054516">
    <property type="component" value="Unassembled WGS sequence"/>
</dbReference>
<feature type="transmembrane region" description="Helical" evidence="1">
    <location>
        <begin position="33"/>
        <end position="52"/>
    </location>
</feature>
<reference evidence="2" key="1">
    <citation type="submission" date="2016-03" db="EMBL/GenBank/DDBJ databases">
        <title>Draft genome sequence of Rosellinia necatrix.</title>
        <authorList>
            <person name="Kanematsu S."/>
        </authorList>
    </citation>
    <scope>NUCLEOTIDE SEQUENCE [LARGE SCALE GENOMIC DNA]</scope>
    <source>
        <strain evidence="2">W97</strain>
    </source>
</reference>